<feature type="repeat" description="Cys-rich GLG1" evidence="8">
    <location>
        <begin position="635"/>
        <end position="694"/>
    </location>
</feature>
<feature type="repeat" description="Cys-rich GLG1" evidence="8">
    <location>
        <begin position="310"/>
        <end position="369"/>
    </location>
</feature>
<evidence type="ECO:0000256" key="4">
    <source>
        <dbReference type="ARBA" id="ARBA00022737"/>
    </source>
</evidence>
<evidence type="ECO:0000313" key="11">
    <source>
        <dbReference type="EMBL" id="MBY70608.1"/>
    </source>
</evidence>
<name>A0A2S2PYL4_9HEMI</name>
<dbReference type="AlphaFoldDB" id="A0A2S2PYL4"/>
<gene>
    <name evidence="11" type="primary">GLG1</name>
    <name evidence="13" type="synonym">LOC112691619</name>
    <name evidence="11" type="ORF">g.59891</name>
</gene>
<comment type="subcellular location">
    <subcellularLocation>
        <location evidence="1">Membrane</location>
        <topology evidence="1">Single-pass type I membrane protein</topology>
    </subcellularLocation>
</comment>
<reference evidence="11" key="1">
    <citation type="submission" date="2018-04" db="EMBL/GenBank/DDBJ databases">
        <title>Transcriptome assembly of Sipha flava.</title>
        <authorList>
            <person name="Scully E.D."/>
            <person name="Geib S.M."/>
            <person name="Palmer N.A."/>
            <person name="Koch K."/>
            <person name="Bradshaw J."/>
            <person name="Heng-Moss T."/>
            <person name="Sarath G."/>
        </authorList>
    </citation>
    <scope>NUCLEOTIDE SEQUENCE</scope>
</reference>
<dbReference type="InterPro" id="IPR017873">
    <property type="entry name" value="Cys-rich_GLG1_repeat_euk"/>
</dbReference>
<dbReference type="EMBL" id="GGMS01001405">
    <property type="protein sequence ID" value="MBY70608.1"/>
    <property type="molecule type" value="Transcribed_RNA"/>
</dbReference>
<evidence type="ECO:0000256" key="8">
    <source>
        <dbReference type="PROSITE-ProRule" id="PRU00622"/>
    </source>
</evidence>
<reference evidence="13" key="2">
    <citation type="submission" date="2025-04" db="UniProtKB">
        <authorList>
            <consortium name="RefSeq"/>
        </authorList>
    </citation>
    <scope>IDENTIFICATION</scope>
    <source>
        <tissue evidence="13">Whole body</tissue>
    </source>
</reference>
<evidence type="ECO:0000256" key="9">
    <source>
        <dbReference type="SAM" id="Phobius"/>
    </source>
</evidence>
<feature type="chain" id="PRO_5044578963" evidence="10">
    <location>
        <begin position="21"/>
        <end position="1090"/>
    </location>
</feature>
<feature type="signal peptide" evidence="10">
    <location>
        <begin position="1"/>
        <end position="20"/>
    </location>
</feature>
<feature type="repeat" description="Cys-rich GLG1" evidence="8">
    <location>
        <begin position="953"/>
        <end position="1013"/>
    </location>
</feature>
<dbReference type="InterPro" id="IPR001893">
    <property type="entry name" value="Cys-rich_GLG1_repeat"/>
</dbReference>
<dbReference type="PANTHER" id="PTHR11884:SF1">
    <property type="entry name" value="GOLGI APPARATUS PROTEIN 1"/>
    <property type="match status" value="1"/>
</dbReference>
<dbReference type="Proteomes" id="UP000694846">
    <property type="component" value="Unplaced"/>
</dbReference>
<dbReference type="GO" id="GO:0017134">
    <property type="term" value="F:fibroblast growth factor binding"/>
    <property type="evidence" value="ECO:0007669"/>
    <property type="project" value="TreeGrafter"/>
</dbReference>
<feature type="repeat" description="Cys-rich GLG1" evidence="8">
    <location>
        <begin position="701"/>
        <end position="761"/>
    </location>
</feature>
<keyword evidence="5 9" id="KW-1133">Transmembrane helix</keyword>
<keyword evidence="12" id="KW-1185">Reference proteome</keyword>
<keyword evidence="4" id="KW-0677">Repeat</keyword>
<evidence type="ECO:0000256" key="7">
    <source>
        <dbReference type="ARBA" id="ARBA00023180"/>
    </source>
</evidence>
<dbReference type="PANTHER" id="PTHR11884">
    <property type="entry name" value="SELECTIN LIGAND RELATED"/>
    <property type="match status" value="1"/>
</dbReference>
<evidence type="ECO:0000313" key="12">
    <source>
        <dbReference type="Proteomes" id="UP000694846"/>
    </source>
</evidence>
<feature type="repeat" description="Cys-rich GLG1" evidence="8">
    <location>
        <begin position="817"/>
        <end position="884"/>
    </location>
</feature>
<feature type="repeat" description="Cys-rich GLG1" evidence="8">
    <location>
        <begin position="568"/>
        <end position="633"/>
    </location>
</feature>
<feature type="repeat" description="Cys-rich GLG1" evidence="8">
    <location>
        <begin position="373"/>
        <end position="435"/>
    </location>
</feature>
<sequence>MVPLLLPLLLVLLRAGRSAAFGSLLAEPSCVNDLKLKCSNGGTAAVSELDVLECIQLYEDSEFSVSCQRTIWTHLKKFMAKENLRAVLKPKCRSEIEKSNCERDKNWFGCLVDKKQSIVKNSDCLHLILRVENILFSDFRLISNFSIVCQDDIKKFHCFDNSVTDALYRGHILGCLQSKIDKLSPKQCLPLVYKLSEWQAENIKFDYSLHMACLKDKEKLCADVATGNGLVYNCLSKHIGSGQMSQPCQNQLWRREKLITGNIRVSKGLTRACREDIRKYHCRKLVSDDKDVRLAQLLLCLENALHNGSEVSSDCQFELMEHRKLLLQNHHLSPEVVSMCSNDIEKYCQNNKIGSRTIHCLMDHSKPSRQKNRIEKSCQKALQKLMRITNIGEDWRVDPVVQEMCQSEVDKYCSDRSPGYNRVMSCLLEKLIVGLVQDDCKNALMPVQYFINRDFTLDPALYQACYSDASRICKASNDWLKESKENLILPCLAQYYRPFTSSTTGAKYKLKPKCKDQVRKVMIQRAISVDLNPEIAEACIKDLPNFCHEKTGVGEEMLCLQDNFNNKKMTKECRESISRWTEVQAEDIQLNPVVRLHCKPFIQKFCSVELISKDDIGKNDVMDCLIKNKNDPEMKTELKCRAAVEHFQLISMNDYRFTLSFKEACRSTVIRYCPKSRTKPEVVACLSEVVRNDTITDSKHKVTKPCRQQLRAQLLQQREYLELDPVLKKACQNDIIKHCSGMESGSAQILVCLEMNKSLLSDQCHHVIFLIQRQDLTDSSSDYVLLTKCHKMLQLYCKEENSSRALSCLKKFKHDSSFEKPCQSLVIQRMIEQSDDYRLDPALHHNCQTDIQLYCSQILAKLRPESEYNGKVLHCLKEKFRQRKLKPECEKQVSITLREAALNYKLNPLLRSLCTSEIKELCRKEENNESNGGIENSGQVEECLKQALSHGSIENRACRLEVAGLIEESKADINVDPLLQRACLLDITKYCDEVPEGAGRHLQCLQAVVESKTKTLHPKCHEMLMQRMEMFKNAKALIYPESIQQLYGQVTKSPSKKYLLVVLITIMGLIFFVGLFCGRVSRRSAISKKK</sequence>
<dbReference type="GO" id="GO:0000139">
    <property type="term" value="C:Golgi membrane"/>
    <property type="evidence" value="ECO:0007669"/>
    <property type="project" value="InterPro"/>
</dbReference>
<evidence type="ECO:0000256" key="2">
    <source>
        <dbReference type="ARBA" id="ARBA00022692"/>
    </source>
</evidence>
<evidence type="ECO:0000256" key="10">
    <source>
        <dbReference type="SAM" id="SignalP"/>
    </source>
</evidence>
<dbReference type="RefSeq" id="XP_025421719.1">
    <property type="nucleotide sequence ID" value="XM_025565934.1"/>
</dbReference>
<accession>A0A2S2PYL4</accession>
<organism evidence="11">
    <name type="scientific">Sipha flava</name>
    <name type="common">yellow sugarcane aphid</name>
    <dbReference type="NCBI Taxonomy" id="143950"/>
    <lineage>
        <taxon>Eukaryota</taxon>
        <taxon>Metazoa</taxon>
        <taxon>Ecdysozoa</taxon>
        <taxon>Arthropoda</taxon>
        <taxon>Hexapoda</taxon>
        <taxon>Insecta</taxon>
        <taxon>Pterygota</taxon>
        <taxon>Neoptera</taxon>
        <taxon>Paraneoptera</taxon>
        <taxon>Hemiptera</taxon>
        <taxon>Sternorrhyncha</taxon>
        <taxon>Aphidomorpha</taxon>
        <taxon>Aphidoidea</taxon>
        <taxon>Aphididae</taxon>
        <taxon>Sipha</taxon>
    </lineage>
</organism>
<feature type="transmembrane region" description="Helical" evidence="9">
    <location>
        <begin position="1058"/>
        <end position="1080"/>
    </location>
</feature>
<dbReference type="Pfam" id="PF00839">
    <property type="entry name" value="Cys_rich_FGFR"/>
    <property type="match status" value="14"/>
</dbReference>
<evidence type="ECO:0000313" key="13">
    <source>
        <dbReference type="RefSeq" id="XP_025421719.1"/>
    </source>
</evidence>
<keyword evidence="7" id="KW-0325">Glycoprotein</keyword>
<evidence type="ECO:0000256" key="3">
    <source>
        <dbReference type="ARBA" id="ARBA00022729"/>
    </source>
</evidence>
<keyword evidence="2 9" id="KW-0812">Transmembrane</keyword>
<evidence type="ECO:0000256" key="1">
    <source>
        <dbReference type="ARBA" id="ARBA00004479"/>
    </source>
</evidence>
<protein>
    <submittedName>
        <fullName evidence="11 13">Golgi apparatus protein 1</fullName>
    </submittedName>
</protein>
<feature type="repeat" description="Cys-rich GLG1" evidence="8">
    <location>
        <begin position="243"/>
        <end position="309"/>
    </location>
</feature>
<dbReference type="PROSITE" id="PS51289">
    <property type="entry name" value="GLG1_C_RICH"/>
    <property type="match status" value="8"/>
</dbReference>
<proteinExistence type="predicted"/>
<keyword evidence="3 10" id="KW-0732">Signal</keyword>
<dbReference type="InterPro" id="IPR039728">
    <property type="entry name" value="GLG1"/>
</dbReference>
<keyword evidence="6 9" id="KW-0472">Membrane</keyword>
<dbReference type="OrthoDB" id="2015434at2759"/>
<evidence type="ECO:0000256" key="5">
    <source>
        <dbReference type="ARBA" id="ARBA00022989"/>
    </source>
</evidence>
<evidence type="ECO:0000256" key="6">
    <source>
        <dbReference type="ARBA" id="ARBA00023136"/>
    </source>
</evidence>